<evidence type="ECO:0000259" key="2">
    <source>
        <dbReference type="Pfam" id="PF13490"/>
    </source>
</evidence>
<evidence type="ECO:0000256" key="1">
    <source>
        <dbReference type="SAM" id="Phobius"/>
    </source>
</evidence>
<dbReference type="AlphaFoldDB" id="A0A932AAW0"/>
<proteinExistence type="predicted"/>
<dbReference type="InterPro" id="IPR041916">
    <property type="entry name" value="Anti_sigma_zinc_sf"/>
</dbReference>
<keyword evidence="1" id="KW-0812">Transmembrane</keyword>
<evidence type="ECO:0000313" key="4">
    <source>
        <dbReference type="Proteomes" id="UP000779809"/>
    </source>
</evidence>
<gene>
    <name evidence="3" type="ORF">HYX28_11345</name>
</gene>
<keyword evidence="1" id="KW-1133">Transmembrane helix</keyword>
<comment type="caution">
    <text evidence="3">The sequence shown here is derived from an EMBL/GenBank/DDBJ whole genome shotgun (WGS) entry which is preliminary data.</text>
</comment>
<dbReference type="Gene3D" id="1.10.10.1320">
    <property type="entry name" value="Anti-sigma factor, zinc-finger domain"/>
    <property type="match status" value="1"/>
</dbReference>
<reference evidence="3" key="1">
    <citation type="submission" date="2020-07" db="EMBL/GenBank/DDBJ databases">
        <title>Huge and variable diversity of episymbiotic CPR bacteria and DPANN archaea in groundwater ecosystems.</title>
        <authorList>
            <person name="He C.Y."/>
            <person name="Keren R."/>
            <person name="Whittaker M."/>
            <person name="Farag I.F."/>
            <person name="Doudna J."/>
            <person name="Cate J.H.D."/>
            <person name="Banfield J.F."/>
        </authorList>
    </citation>
    <scope>NUCLEOTIDE SEQUENCE</scope>
    <source>
        <strain evidence="3">NC_groundwater_580_Pr5_B-0.1um_64_19</strain>
    </source>
</reference>
<protein>
    <submittedName>
        <fullName evidence="3">Zf-HC2 domain-containing protein</fullName>
    </submittedName>
</protein>
<sequence length="227" mass="24783">MSKHTSSSTTCNEAQSLLSGYVDTALAGSQMQAVREHLRGCAACNAEHHALEHVRTLVAAVGTRKAPADLGLRIRSAISRERAERQRRSWQGFFVRLQDDMRAFMLPATAGLLSAIVFFGVLIGFWAIPVISNDVPIPSMSYAPPQLTAMPADSVEGVNEPIMVETYVDAQGRVENYRILTEGLDTKAIEPQLDSIMIFTLFQPARSFGRPAPGRAIISFSNVHVKG</sequence>
<keyword evidence="1" id="KW-0472">Membrane</keyword>
<feature type="transmembrane region" description="Helical" evidence="1">
    <location>
        <begin position="104"/>
        <end position="128"/>
    </location>
</feature>
<dbReference type="Proteomes" id="UP000779809">
    <property type="component" value="Unassembled WGS sequence"/>
</dbReference>
<name>A0A932AAW0_9BACT</name>
<dbReference type="InterPro" id="IPR027383">
    <property type="entry name" value="Znf_put"/>
</dbReference>
<dbReference type="EMBL" id="JACPNR010000014">
    <property type="protein sequence ID" value="MBI2679366.1"/>
    <property type="molecule type" value="Genomic_DNA"/>
</dbReference>
<accession>A0A932AAW0</accession>
<dbReference type="Pfam" id="PF13490">
    <property type="entry name" value="zf-HC2"/>
    <property type="match status" value="1"/>
</dbReference>
<feature type="domain" description="Putative zinc-finger" evidence="2">
    <location>
        <begin position="11"/>
        <end position="44"/>
    </location>
</feature>
<evidence type="ECO:0000313" key="3">
    <source>
        <dbReference type="EMBL" id="MBI2679366.1"/>
    </source>
</evidence>
<organism evidence="3 4">
    <name type="scientific">Candidatus Korobacter versatilis</name>
    <dbReference type="NCBI Taxonomy" id="658062"/>
    <lineage>
        <taxon>Bacteria</taxon>
        <taxon>Pseudomonadati</taxon>
        <taxon>Acidobacteriota</taxon>
        <taxon>Terriglobia</taxon>
        <taxon>Terriglobales</taxon>
        <taxon>Candidatus Korobacteraceae</taxon>
        <taxon>Candidatus Korobacter</taxon>
    </lineage>
</organism>